<dbReference type="Proteomes" id="UP001166304">
    <property type="component" value="Unassembled WGS sequence"/>
</dbReference>
<gene>
    <name evidence="2" type="ORF">KTS37_17325</name>
</gene>
<name>A0AA41GB63_9EURY</name>
<reference evidence="2" key="1">
    <citation type="submission" date="2021-06" db="EMBL/GenBank/DDBJ databases">
        <title>New haloarchaea isolates fom saline soil.</title>
        <authorList>
            <person name="Duran-Viseras A."/>
            <person name="Sanchez-Porro C.S."/>
            <person name="Ventosa A."/>
        </authorList>
    </citation>
    <scope>NUCLEOTIDE SEQUENCE</scope>
    <source>
        <strain evidence="2">JCM 18369</strain>
    </source>
</reference>
<dbReference type="Pfam" id="PF24350">
    <property type="entry name" value="DUF7510"/>
    <property type="match status" value="1"/>
</dbReference>
<dbReference type="EMBL" id="JAHQXE010000006">
    <property type="protein sequence ID" value="MBV0903547.1"/>
    <property type="molecule type" value="Genomic_DNA"/>
</dbReference>
<dbReference type="AlphaFoldDB" id="A0AA41GB63"/>
<dbReference type="InterPro" id="IPR055932">
    <property type="entry name" value="DUF7510"/>
</dbReference>
<feature type="region of interest" description="Disordered" evidence="1">
    <location>
        <begin position="1"/>
        <end position="22"/>
    </location>
</feature>
<proteinExistence type="predicted"/>
<accession>A0AA41GB63</accession>
<feature type="region of interest" description="Disordered" evidence="1">
    <location>
        <begin position="43"/>
        <end position="94"/>
    </location>
</feature>
<protein>
    <submittedName>
        <fullName evidence="2">Uncharacterized protein</fullName>
    </submittedName>
</protein>
<feature type="compositionally biased region" description="Acidic residues" evidence="1">
    <location>
        <begin position="1"/>
        <end position="10"/>
    </location>
</feature>
<feature type="compositionally biased region" description="Polar residues" evidence="1">
    <location>
        <begin position="72"/>
        <end position="83"/>
    </location>
</feature>
<evidence type="ECO:0000313" key="3">
    <source>
        <dbReference type="Proteomes" id="UP001166304"/>
    </source>
</evidence>
<evidence type="ECO:0000313" key="2">
    <source>
        <dbReference type="EMBL" id="MBV0903547.1"/>
    </source>
</evidence>
<comment type="caution">
    <text evidence="2">The sequence shown here is derived from an EMBL/GenBank/DDBJ whole genome shotgun (WGS) entry which is preliminary data.</text>
</comment>
<organism evidence="2 3">
    <name type="scientific">Haloarcula salina</name>
    <dbReference type="NCBI Taxonomy" id="1429914"/>
    <lineage>
        <taxon>Archaea</taxon>
        <taxon>Methanobacteriati</taxon>
        <taxon>Methanobacteriota</taxon>
        <taxon>Stenosarchaea group</taxon>
        <taxon>Halobacteria</taxon>
        <taxon>Halobacteriales</taxon>
        <taxon>Haloarculaceae</taxon>
        <taxon>Haloarcula</taxon>
    </lineage>
</organism>
<dbReference type="RefSeq" id="WP_162414599.1">
    <property type="nucleotide sequence ID" value="NZ_JAHQXE010000006.1"/>
</dbReference>
<sequence length="116" mass="12757">MSSEPEEEGGAEPRPVDFDMTIDDGRTRIEVSGDRDTAVVVESASGEKIYLPPEDFDREPADRQSPYDSPYQPASQTADSPYQTHPDATAVTGMEPTADGYLVVHPEPVTDVRFLR</sequence>
<evidence type="ECO:0000256" key="1">
    <source>
        <dbReference type="SAM" id="MobiDB-lite"/>
    </source>
</evidence>
<keyword evidence="3" id="KW-1185">Reference proteome</keyword>